<dbReference type="Gene3D" id="2.60.120.10">
    <property type="entry name" value="Jelly Rolls"/>
    <property type="match status" value="1"/>
</dbReference>
<dbReference type="GO" id="GO:0003677">
    <property type="term" value="F:DNA binding"/>
    <property type="evidence" value="ECO:0007669"/>
    <property type="project" value="UniProtKB-KW"/>
</dbReference>
<dbReference type="InterPro" id="IPR014710">
    <property type="entry name" value="RmlC-like_jellyroll"/>
</dbReference>
<dbReference type="RefSeq" id="WP_070123309.1">
    <property type="nucleotide sequence ID" value="NZ_MDHN01000003.1"/>
</dbReference>
<dbReference type="InterPro" id="IPR010982">
    <property type="entry name" value="Lambda_DNA-bd_dom_sf"/>
</dbReference>
<evidence type="ECO:0000313" key="4">
    <source>
        <dbReference type="Proteomes" id="UP000175691"/>
    </source>
</evidence>
<dbReference type="OrthoDB" id="9792093at2"/>
<keyword evidence="4" id="KW-1185">Reference proteome</keyword>
<dbReference type="Proteomes" id="UP000175691">
    <property type="component" value="Unassembled WGS sequence"/>
</dbReference>
<dbReference type="STRING" id="1656094.BFC18_02225"/>
<dbReference type="PROSITE" id="PS50943">
    <property type="entry name" value="HTH_CROC1"/>
    <property type="match status" value="1"/>
</dbReference>
<sequence>MNKPDFAVLGQNLQLLRKNRKLSLSQLASNAGIAKSNLSRIEQGEGNPTIETIWRLALQLDVPFGDLVARADSAWGENGVQVRLIDQGNDNPRVDVYWMSLAPHSLKESEPHFEGTVEAVTVISGLIQAGNTDNPQHLRAGNYCSFDAAKPHFYQTTDSAANMIVTITYPSEHSDNKGEVRP</sequence>
<dbReference type="InterPro" id="IPR050807">
    <property type="entry name" value="TransReg_Diox_bact_type"/>
</dbReference>
<dbReference type="CDD" id="cd02209">
    <property type="entry name" value="cupin_XRE_C"/>
    <property type="match status" value="1"/>
</dbReference>
<organism evidence="3 4">
    <name type="scientific">Alteromonas confluentis</name>
    <dbReference type="NCBI Taxonomy" id="1656094"/>
    <lineage>
        <taxon>Bacteria</taxon>
        <taxon>Pseudomonadati</taxon>
        <taxon>Pseudomonadota</taxon>
        <taxon>Gammaproteobacteria</taxon>
        <taxon>Alteromonadales</taxon>
        <taxon>Alteromonadaceae</taxon>
        <taxon>Alteromonas/Salinimonas group</taxon>
        <taxon>Alteromonas</taxon>
    </lineage>
</organism>
<dbReference type="Pfam" id="PF01381">
    <property type="entry name" value="HTH_3"/>
    <property type="match status" value="1"/>
</dbReference>
<dbReference type="CDD" id="cd00093">
    <property type="entry name" value="HTH_XRE"/>
    <property type="match status" value="1"/>
</dbReference>
<dbReference type="EMBL" id="MDHN01000003">
    <property type="protein sequence ID" value="OFC72687.1"/>
    <property type="molecule type" value="Genomic_DNA"/>
</dbReference>
<evidence type="ECO:0000259" key="2">
    <source>
        <dbReference type="PROSITE" id="PS50943"/>
    </source>
</evidence>
<protein>
    <submittedName>
        <fullName evidence="3">XRE family transcriptional regulator</fullName>
    </submittedName>
</protein>
<comment type="caution">
    <text evidence="3">The sequence shown here is derived from an EMBL/GenBank/DDBJ whole genome shotgun (WGS) entry which is preliminary data.</text>
</comment>
<proteinExistence type="predicted"/>
<feature type="domain" description="HTH cro/C1-type" evidence="2">
    <location>
        <begin position="13"/>
        <end position="67"/>
    </location>
</feature>
<reference evidence="3 4" key="1">
    <citation type="submission" date="2016-08" db="EMBL/GenBank/DDBJ databases">
        <authorList>
            <person name="Seilhamer J.J."/>
        </authorList>
    </citation>
    <scope>NUCLEOTIDE SEQUENCE [LARGE SCALE GENOMIC DNA]</scope>
    <source>
        <strain evidence="3 4">KCTC 42603</strain>
    </source>
</reference>
<accession>A0A1E7ZGQ0</accession>
<gene>
    <name evidence="3" type="ORF">BFC18_02225</name>
</gene>
<dbReference type="PANTHER" id="PTHR46797:SF1">
    <property type="entry name" value="METHYLPHOSPHONATE SYNTHASE"/>
    <property type="match status" value="1"/>
</dbReference>
<dbReference type="GO" id="GO:0005829">
    <property type="term" value="C:cytosol"/>
    <property type="evidence" value="ECO:0007669"/>
    <property type="project" value="TreeGrafter"/>
</dbReference>
<dbReference type="InterPro" id="IPR011051">
    <property type="entry name" value="RmlC_Cupin_sf"/>
</dbReference>
<name>A0A1E7ZGQ0_9ALTE</name>
<dbReference type="Gene3D" id="1.10.260.40">
    <property type="entry name" value="lambda repressor-like DNA-binding domains"/>
    <property type="match status" value="1"/>
</dbReference>
<dbReference type="GO" id="GO:0003700">
    <property type="term" value="F:DNA-binding transcription factor activity"/>
    <property type="evidence" value="ECO:0007669"/>
    <property type="project" value="TreeGrafter"/>
</dbReference>
<evidence type="ECO:0000313" key="3">
    <source>
        <dbReference type="EMBL" id="OFC72687.1"/>
    </source>
</evidence>
<dbReference type="InterPro" id="IPR001387">
    <property type="entry name" value="Cro/C1-type_HTH"/>
</dbReference>
<evidence type="ECO:0000256" key="1">
    <source>
        <dbReference type="ARBA" id="ARBA00023125"/>
    </source>
</evidence>
<keyword evidence="1" id="KW-0238">DNA-binding</keyword>
<dbReference type="SUPFAM" id="SSF51182">
    <property type="entry name" value="RmlC-like cupins"/>
    <property type="match status" value="1"/>
</dbReference>
<dbReference type="SMART" id="SM00530">
    <property type="entry name" value="HTH_XRE"/>
    <property type="match status" value="1"/>
</dbReference>
<dbReference type="PANTHER" id="PTHR46797">
    <property type="entry name" value="HTH-TYPE TRANSCRIPTIONAL REGULATOR"/>
    <property type="match status" value="1"/>
</dbReference>
<dbReference type="AlphaFoldDB" id="A0A1E7ZGQ0"/>
<dbReference type="SUPFAM" id="SSF47413">
    <property type="entry name" value="lambda repressor-like DNA-binding domains"/>
    <property type="match status" value="1"/>
</dbReference>